<dbReference type="CDD" id="cd00751">
    <property type="entry name" value="thiolase"/>
    <property type="match status" value="1"/>
</dbReference>
<name>A0ABX0TYA8_9SPHN</name>
<keyword evidence="3 4" id="KW-0012">Acyltransferase</keyword>
<dbReference type="PROSITE" id="PS00099">
    <property type="entry name" value="THIOLASE_3"/>
    <property type="match status" value="1"/>
</dbReference>
<comment type="similarity">
    <text evidence="1 4">Belongs to the thiolase-like superfamily. Thiolase family.</text>
</comment>
<protein>
    <submittedName>
        <fullName evidence="7">Acetyl-CoA C-acetyltransferase</fullName>
        <ecNumber evidence="7">2.3.1.9</ecNumber>
    </submittedName>
</protein>
<evidence type="ECO:0000259" key="6">
    <source>
        <dbReference type="Pfam" id="PF02803"/>
    </source>
</evidence>
<evidence type="ECO:0000256" key="1">
    <source>
        <dbReference type="ARBA" id="ARBA00010982"/>
    </source>
</evidence>
<gene>
    <name evidence="7" type="ORF">FHS31_002364</name>
</gene>
<dbReference type="InterPro" id="IPR002155">
    <property type="entry name" value="Thiolase"/>
</dbReference>
<dbReference type="InterPro" id="IPR020610">
    <property type="entry name" value="Thiolase_AS"/>
</dbReference>
<keyword evidence="2 4" id="KW-0808">Transferase</keyword>
<dbReference type="Proteomes" id="UP000727456">
    <property type="component" value="Unassembled WGS sequence"/>
</dbReference>
<dbReference type="InterPro" id="IPR020615">
    <property type="entry name" value="Thiolase_acyl_enz_int_AS"/>
</dbReference>
<dbReference type="InterPro" id="IPR016039">
    <property type="entry name" value="Thiolase-like"/>
</dbReference>
<evidence type="ECO:0000259" key="5">
    <source>
        <dbReference type="Pfam" id="PF00108"/>
    </source>
</evidence>
<comment type="caution">
    <text evidence="7">The sequence shown here is derived from an EMBL/GenBank/DDBJ whole genome shotgun (WGS) entry which is preliminary data.</text>
</comment>
<dbReference type="PROSITE" id="PS00098">
    <property type="entry name" value="THIOLASE_1"/>
    <property type="match status" value="1"/>
</dbReference>
<dbReference type="Pfam" id="PF00108">
    <property type="entry name" value="Thiolase_N"/>
    <property type="match status" value="1"/>
</dbReference>
<dbReference type="PANTHER" id="PTHR18919">
    <property type="entry name" value="ACETYL-COA C-ACYLTRANSFERASE"/>
    <property type="match status" value="1"/>
</dbReference>
<dbReference type="NCBIfam" id="NF006552">
    <property type="entry name" value="PRK09051.1"/>
    <property type="match status" value="1"/>
</dbReference>
<dbReference type="GO" id="GO:0003985">
    <property type="term" value="F:acetyl-CoA C-acetyltransferase activity"/>
    <property type="evidence" value="ECO:0007669"/>
    <property type="project" value="UniProtKB-EC"/>
</dbReference>
<dbReference type="SUPFAM" id="SSF53901">
    <property type="entry name" value="Thiolase-like"/>
    <property type="match status" value="2"/>
</dbReference>
<proteinExistence type="inferred from homology"/>
<dbReference type="InterPro" id="IPR020617">
    <property type="entry name" value="Thiolase_C"/>
</dbReference>
<dbReference type="NCBIfam" id="TIGR01930">
    <property type="entry name" value="AcCoA-C-Actrans"/>
    <property type="match status" value="1"/>
</dbReference>
<dbReference type="EC" id="2.3.1.9" evidence="7"/>
<evidence type="ECO:0000256" key="3">
    <source>
        <dbReference type="ARBA" id="ARBA00023315"/>
    </source>
</evidence>
<feature type="domain" description="Thiolase C-terminal" evidence="6">
    <location>
        <begin position="269"/>
        <end position="391"/>
    </location>
</feature>
<dbReference type="InterPro" id="IPR020616">
    <property type="entry name" value="Thiolase_N"/>
</dbReference>
<dbReference type="Pfam" id="PF02803">
    <property type="entry name" value="Thiolase_C"/>
    <property type="match status" value="1"/>
</dbReference>
<dbReference type="PIRSF" id="PIRSF000429">
    <property type="entry name" value="Ac-CoA_Ac_transf"/>
    <property type="match status" value="1"/>
</dbReference>
<evidence type="ECO:0000256" key="4">
    <source>
        <dbReference type="RuleBase" id="RU003557"/>
    </source>
</evidence>
<accession>A0ABX0TYA8</accession>
<sequence length="392" mass="40375">MTDVFVVSAARSAIGSFGGSLRDQKPGELAAHIAKAAIQRAGITADSVEALVLGNVIHTEPRDAYAARIASIGAGLPQESPALTVNRLCGSGLQAIISAAQSILLGDVQIAIGAGAEIMSRAAYFVPGARWGLKMGEGALQDGLTGVLTDPFQMIHMGVTAENVAARYGISREDQDALALESQLRASRAVAEGYFRDQIVPVEVMVRRNPIAFDTDEFVRANVSAEDLGTLKPVFQRDGTVTAGNASGINDGASAVVLASAAAVQSRGLKPLARLVAYGHAGVDPAYMGIGPVPATRSALKKAGLTVADLDVIESNEAFAAQACAVTRELDFDPAKVNPNGSGISLGHPVGATGAIITTKLVHELHRTGGRYGLATMCIGGGQGIAAIFERI</sequence>
<dbReference type="EMBL" id="JAAOZC010000006">
    <property type="protein sequence ID" value="NIJ08740.1"/>
    <property type="molecule type" value="Genomic_DNA"/>
</dbReference>
<keyword evidence="8" id="KW-1185">Reference proteome</keyword>
<dbReference type="PANTHER" id="PTHR18919:SF107">
    <property type="entry name" value="ACETYL-COA ACETYLTRANSFERASE, CYTOSOLIC"/>
    <property type="match status" value="1"/>
</dbReference>
<organism evidence="7 8">
    <name type="scientific">Sphingomonas vulcanisoli</name>
    <dbReference type="NCBI Taxonomy" id="1658060"/>
    <lineage>
        <taxon>Bacteria</taxon>
        <taxon>Pseudomonadati</taxon>
        <taxon>Pseudomonadota</taxon>
        <taxon>Alphaproteobacteria</taxon>
        <taxon>Sphingomonadales</taxon>
        <taxon>Sphingomonadaceae</taxon>
        <taxon>Sphingomonas</taxon>
    </lineage>
</organism>
<feature type="domain" description="Thiolase N-terminal" evidence="5">
    <location>
        <begin position="4"/>
        <end position="261"/>
    </location>
</feature>
<dbReference type="Gene3D" id="3.40.47.10">
    <property type="match status" value="2"/>
</dbReference>
<evidence type="ECO:0000313" key="8">
    <source>
        <dbReference type="Proteomes" id="UP000727456"/>
    </source>
</evidence>
<dbReference type="RefSeq" id="WP_167073693.1">
    <property type="nucleotide sequence ID" value="NZ_JAAOZC010000006.1"/>
</dbReference>
<reference evidence="7 8" key="1">
    <citation type="submission" date="2020-03" db="EMBL/GenBank/DDBJ databases">
        <title>Genomic Encyclopedia of Type Strains, Phase III (KMG-III): the genomes of soil and plant-associated and newly described type strains.</title>
        <authorList>
            <person name="Whitman W."/>
        </authorList>
    </citation>
    <scope>NUCLEOTIDE SEQUENCE [LARGE SCALE GENOMIC DNA]</scope>
    <source>
        <strain evidence="7 8">CECT 8804</strain>
    </source>
</reference>
<evidence type="ECO:0000313" key="7">
    <source>
        <dbReference type="EMBL" id="NIJ08740.1"/>
    </source>
</evidence>
<evidence type="ECO:0000256" key="2">
    <source>
        <dbReference type="ARBA" id="ARBA00022679"/>
    </source>
</evidence>